<dbReference type="Pfam" id="PF26200">
    <property type="entry name" value="Rcat_RNF216"/>
    <property type="match status" value="1"/>
</dbReference>
<dbReference type="InterPro" id="IPR041809">
    <property type="entry name" value="CUE2_CUE1"/>
</dbReference>
<dbReference type="InterPro" id="IPR018957">
    <property type="entry name" value="Znf_C3HC4_RING-type"/>
</dbReference>
<dbReference type="Proteomes" id="UP000076078">
    <property type="component" value="Unassembled WGS sequence"/>
</dbReference>
<dbReference type="GO" id="GO:0043130">
    <property type="term" value="F:ubiquitin binding"/>
    <property type="evidence" value="ECO:0007669"/>
    <property type="project" value="InterPro"/>
</dbReference>
<dbReference type="GO" id="GO:0008270">
    <property type="term" value="F:zinc ion binding"/>
    <property type="evidence" value="ECO:0007669"/>
    <property type="project" value="UniProtKB-KW"/>
</dbReference>
<evidence type="ECO:0000313" key="13">
    <source>
        <dbReference type="EMBL" id="KYR00172.1"/>
    </source>
</evidence>
<dbReference type="OMA" id="CMVAAEM"/>
<dbReference type="STRING" id="361077.A0A152A1P6"/>
<feature type="domain" description="CUE" evidence="11">
    <location>
        <begin position="1"/>
        <end position="43"/>
    </location>
</feature>
<dbReference type="Pfam" id="PF02845">
    <property type="entry name" value="CUE"/>
    <property type="match status" value="1"/>
</dbReference>
<dbReference type="Pfam" id="PF01485">
    <property type="entry name" value="IBR"/>
    <property type="match status" value="1"/>
</dbReference>
<dbReference type="InterPro" id="IPR031127">
    <property type="entry name" value="E3_UB_ligase_RBR"/>
</dbReference>
<keyword evidence="7" id="KW-0833">Ubl conjugation pathway</keyword>
<evidence type="ECO:0000259" key="11">
    <source>
        <dbReference type="PROSITE" id="PS51140"/>
    </source>
</evidence>
<comment type="caution">
    <text evidence="13">The sequence shown here is derived from an EMBL/GenBank/DDBJ whole genome shotgun (WGS) entry which is preliminary data.</text>
</comment>
<evidence type="ECO:0000256" key="1">
    <source>
        <dbReference type="ARBA" id="ARBA00001798"/>
    </source>
</evidence>
<dbReference type="InterPro" id="IPR009060">
    <property type="entry name" value="UBA-like_sf"/>
</dbReference>
<evidence type="ECO:0000256" key="6">
    <source>
        <dbReference type="ARBA" id="ARBA00022771"/>
    </source>
</evidence>
<dbReference type="SUPFAM" id="SSF57850">
    <property type="entry name" value="RING/U-box"/>
    <property type="match status" value="3"/>
</dbReference>
<dbReference type="PANTHER" id="PTHR11685">
    <property type="entry name" value="RBR FAMILY RING FINGER AND IBR DOMAIN-CONTAINING"/>
    <property type="match status" value="1"/>
</dbReference>
<name>A0A152A1P6_TIELA</name>
<proteinExistence type="predicted"/>
<keyword evidence="8" id="KW-0862">Zinc</keyword>
<protein>
    <recommendedName>
        <fullName evidence="2">RBR-type E3 ubiquitin transferase</fullName>
        <ecNumber evidence="2">2.3.2.31</ecNumber>
    </recommendedName>
</protein>
<dbReference type="Gene3D" id="1.20.120.1750">
    <property type="match status" value="1"/>
</dbReference>
<keyword evidence="3" id="KW-0808">Transferase</keyword>
<gene>
    <name evidence="13" type="ORF">DLAC_03326</name>
</gene>
<evidence type="ECO:0000256" key="8">
    <source>
        <dbReference type="ARBA" id="ARBA00022833"/>
    </source>
</evidence>
<dbReference type="FunFam" id="3.30.40.10:FF:000137">
    <property type="entry name" value="RanBP-type and C3HC4-type zinc finger-containing protein 1"/>
    <property type="match status" value="1"/>
</dbReference>
<dbReference type="InterPro" id="IPR002867">
    <property type="entry name" value="IBR_dom"/>
</dbReference>
<dbReference type="InterPro" id="IPR017907">
    <property type="entry name" value="Znf_RING_CS"/>
</dbReference>
<dbReference type="GO" id="GO:0016567">
    <property type="term" value="P:protein ubiquitination"/>
    <property type="evidence" value="ECO:0007669"/>
    <property type="project" value="InterPro"/>
</dbReference>
<evidence type="ECO:0000256" key="7">
    <source>
        <dbReference type="ARBA" id="ARBA00022786"/>
    </source>
</evidence>
<organism evidence="13 14">
    <name type="scientific">Tieghemostelium lacteum</name>
    <name type="common">Slime mold</name>
    <name type="synonym">Dictyostelium lacteum</name>
    <dbReference type="NCBI Taxonomy" id="361077"/>
    <lineage>
        <taxon>Eukaryota</taxon>
        <taxon>Amoebozoa</taxon>
        <taxon>Evosea</taxon>
        <taxon>Eumycetozoa</taxon>
        <taxon>Dictyostelia</taxon>
        <taxon>Dictyosteliales</taxon>
        <taxon>Raperosteliaceae</taxon>
        <taxon>Tieghemostelium</taxon>
    </lineage>
</organism>
<dbReference type="SMART" id="SM00647">
    <property type="entry name" value="IBR"/>
    <property type="match status" value="2"/>
</dbReference>
<feature type="domain" description="RING-type" evidence="10">
    <location>
        <begin position="75"/>
        <end position="120"/>
    </location>
</feature>
<dbReference type="OrthoDB" id="19989at2759"/>
<dbReference type="Pfam" id="PF00097">
    <property type="entry name" value="zf-C3HC4"/>
    <property type="match status" value="1"/>
</dbReference>
<dbReference type="PROSITE" id="PS50089">
    <property type="entry name" value="ZF_RING_2"/>
    <property type="match status" value="1"/>
</dbReference>
<dbReference type="InterPro" id="IPR003892">
    <property type="entry name" value="CUE"/>
</dbReference>
<comment type="catalytic activity">
    <reaction evidence="1">
        <text>[E2 ubiquitin-conjugating enzyme]-S-ubiquitinyl-L-cysteine + [acceptor protein]-L-lysine = [E2 ubiquitin-conjugating enzyme]-L-cysteine + [acceptor protein]-N(6)-ubiquitinyl-L-lysine.</text>
        <dbReference type="EC" id="2.3.2.31"/>
    </reaction>
</comment>
<evidence type="ECO:0000313" key="14">
    <source>
        <dbReference type="Proteomes" id="UP000076078"/>
    </source>
</evidence>
<evidence type="ECO:0000256" key="2">
    <source>
        <dbReference type="ARBA" id="ARBA00012251"/>
    </source>
</evidence>
<feature type="domain" description="RING-type" evidence="12">
    <location>
        <begin position="71"/>
        <end position="319"/>
    </location>
</feature>
<reference evidence="13 14" key="1">
    <citation type="submission" date="2015-12" db="EMBL/GenBank/DDBJ databases">
        <title>Dictyostelia acquired genes for synthesis and detection of signals that induce cell-type specialization by lateral gene transfer from prokaryotes.</title>
        <authorList>
            <person name="Gloeckner G."/>
            <person name="Schaap P."/>
        </authorList>
    </citation>
    <scope>NUCLEOTIDE SEQUENCE [LARGE SCALE GENOMIC DNA]</scope>
    <source>
        <strain evidence="13 14">TK</strain>
    </source>
</reference>
<dbReference type="PROSITE" id="PS00518">
    <property type="entry name" value="ZF_RING_1"/>
    <property type="match status" value="1"/>
</dbReference>
<dbReference type="GO" id="GO:0061630">
    <property type="term" value="F:ubiquitin protein ligase activity"/>
    <property type="evidence" value="ECO:0007669"/>
    <property type="project" value="UniProtKB-EC"/>
</dbReference>
<sequence length="327" mass="37901">MESNISTIKSLLPDLSDKDIKDALESFNNNIEETINYLMSQPVVVEDENDRLFKEFMKSEQEKLEKGHNERSYLCSICYDDLPIQDFYIMDECYHRFCIDCIQQHYLSQIRSGYSDIKCPQNLCKYKVKYQEVQHILKGKDFDLYDQLLFNHSMAKDKNVRYCPVPNCSSIVISQPDGSCQCPVPECGYEFCGFCRNASHSGMTCAQFEELQEELRTYTVTNTFYKKTKRPNHMDPSSYLFRPSFSGKSWKKDGFDMVSGATKVWILKNTQQCPHCKTIVEKNMGCNSMACHCGHLFCFGCGKSREQHNNYTYPCSTKLKTDAHITN</sequence>
<dbReference type="InterPro" id="IPR013083">
    <property type="entry name" value="Znf_RING/FYVE/PHD"/>
</dbReference>
<dbReference type="SUPFAM" id="SSF46934">
    <property type="entry name" value="UBA-like"/>
    <property type="match status" value="1"/>
</dbReference>
<evidence type="ECO:0000256" key="5">
    <source>
        <dbReference type="ARBA" id="ARBA00022737"/>
    </source>
</evidence>
<dbReference type="Gene3D" id="1.10.8.10">
    <property type="entry name" value="DNA helicase RuvA subunit, C-terminal domain"/>
    <property type="match status" value="1"/>
</dbReference>
<evidence type="ECO:0000256" key="9">
    <source>
        <dbReference type="PROSITE-ProRule" id="PRU00175"/>
    </source>
</evidence>
<dbReference type="EC" id="2.3.2.31" evidence="2"/>
<dbReference type="PROSITE" id="PS51873">
    <property type="entry name" value="TRIAD"/>
    <property type="match status" value="1"/>
</dbReference>
<dbReference type="SMART" id="SM00184">
    <property type="entry name" value="RING"/>
    <property type="match status" value="2"/>
</dbReference>
<dbReference type="Gene3D" id="3.30.40.10">
    <property type="entry name" value="Zinc/RING finger domain, C3HC4 (zinc finger)"/>
    <property type="match status" value="1"/>
</dbReference>
<dbReference type="PROSITE" id="PS51140">
    <property type="entry name" value="CUE"/>
    <property type="match status" value="1"/>
</dbReference>
<dbReference type="InterPro" id="IPR001841">
    <property type="entry name" value="Znf_RING"/>
</dbReference>
<keyword evidence="5" id="KW-0677">Repeat</keyword>
<dbReference type="AlphaFoldDB" id="A0A152A1P6"/>
<keyword evidence="4" id="KW-0479">Metal-binding</keyword>
<evidence type="ECO:0000256" key="4">
    <source>
        <dbReference type="ARBA" id="ARBA00022723"/>
    </source>
</evidence>
<keyword evidence="14" id="KW-1185">Reference proteome</keyword>
<evidence type="ECO:0000259" key="10">
    <source>
        <dbReference type="PROSITE" id="PS50089"/>
    </source>
</evidence>
<dbReference type="CDD" id="cd14374">
    <property type="entry name" value="CUE1_Cue2p_like"/>
    <property type="match status" value="1"/>
</dbReference>
<keyword evidence="6 9" id="KW-0863">Zinc-finger</keyword>
<dbReference type="FunCoup" id="A0A152A1P6">
    <property type="interactions" value="8"/>
</dbReference>
<dbReference type="InParanoid" id="A0A152A1P6"/>
<evidence type="ECO:0000259" key="12">
    <source>
        <dbReference type="PROSITE" id="PS51873"/>
    </source>
</evidence>
<dbReference type="EMBL" id="LODT01000016">
    <property type="protein sequence ID" value="KYR00172.1"/>
    <property type="molecule type" value="Genomic_DNA"/>
</dbReference>
<evidence type="ECO:0000256" key="3">
    <source>
        <dbReference type="ARBA" id="ARBA00022679"/>
    </source>
</evidence>
<dbReference type="InterPro" id="IPR044066">
    <property type="entry name" value="TRIAD_supradom"/>
</dbReference>
<accession>A0A152A1P6</accession>